<proteinExistence type="predicted"/>
<keyword evidence="1" id="KW-0472">Membrane</keyword>
<accession>A0AAF0ZQS4</accession>
<gene>
    <name evidence="2" type="ORF">MTR67_039019</name>
</gene>
<organism evidence="2 3">
    <name type="scientific">Solanum verrucosum</name>
    <dbReference type="NCBI Taxonomy" id="315347"/>
    <lineage>
        <taxon>Eukaryota</taxon>
        <taxon>Viridiplantae</taxon>
        <taxon>Streptophyta</taxon>
        <taxon>Embryophyta</taxon>
        <taxon>Tracheophyta</taxon>
        <taxon>Spermatophyta</taxon>
        <taxon>Magnoliopsida</taxon>
        <taxon>eudicotyledons</taxon>
        <taxon>Gunneridae</taxon>
        <taxon>Pentapetalae</taxon>
        <taxon>asterids</taxon>
        <taxon>lamiids</taxon>
        <taxon>Solanales</taxon>
        <taxon>Solanaceae</taxon>
        <taxon>Solanoideae</taxon>
        <taxon>Solaneae</taxon>
        <taxon>Solanum</taxon>
    </lineage>
</organism>
<feature type="transmembrane region" description="Helical" evidence="1">
    <location>
        <begin position="46"/>
        <end position="63"/>
    </location>
</feature>
<dbReference type="Proteomes" id="UP001234989">
    <property type="component" value="Chromosome 9"/>
</dbReference>
<keyword evidence="3" id="KW-1185">Reference proteome</keyword>
<evidence type="ECO:0000313" key="2">
    <source>
        <dbReference type="EMBL" id="WMV45634.1"/>
    </source>
</evidence>
<dbReference type="AlphaFoldDB" id="A0AAF0ZQS4"/>
<keyword evidence="1" id="KW-1133">Transmembrane helix</keyword>
<evidence type="ECO:0000256" key="1">
    <source>
        <dbReference type="SAM" id="Phobius"/>
    </source>
</evidence>
<name>A0AAF0ZQS4_SOLVR</name>
<keyword evidence="1" id="KW-0812">Transmembrane</keyword>
<dbReference type="EMBL" id="CP133620">
    <property type="protein sequence ID" value="WMV45634.1"/>
    <property type="molecule type" value="Genomic_DNA"/>
</dbReference>
<protein>
    <submittedName>
        <fullName evidence="2">Uncharacterized protein</fullName>
    </submittedName>
</protein>
<reference evidence="2" key="1">
    <citation type="submission" date="2023-08" db="EMBL/GenBank/DDBJ databases">
        <title>A de novo genome assembly of Solanum verrucosum Schlechtendal, a Mexican diploid species geographically isolated from the other diploid A-genome species in potato relatives.</title>
        <authorList>
            <person name="Hosaka K."/>
        </authorList>
    </citation>
    <scope>NUCLEOTIDE SEQUENCE</scope>
    <source>
        <tissue evidence="2">Young leaves</tissue>
    </source>
</reference>
<evidence type="ECO:0000313" key="3">
    <source>
        <dbReference type="Proteomes" id="UP001234989"/>
    </source>
</evidence>
<sequence length="95" mass="10939">MTYYYPSHLRFTESTSDPKNTGLRKTTAHVEFAICYPGHIGTQSEVLIYLVFLISQSLFLVLLKITTSTYYPTCNTLIFHHSLFESKFILIVGRL</sequence>